<evidence type="ECO:0000256" key="3">
    <source>
        <dbReference type="ARBA" id="ARBA00022722"/>
    </source>
</evidence>
<keyword evidence="16" id="KW-1185">Reference proteome</keyword>
<feature type="binding site" evidence="13">
    <location>
        <position position="12"/>
    </location>
    <ligand>
        <name>Mg(2+)</name>
        <dbReference type="ChEBI" id="CHEBI:18420"/>
        <label>1</label>
    </ligand>
</feature>
<evidence type="ECO:0000256" key="1">
    <source>
        <dbReference type="ARBA" id="ARBA00009518"/>
    </source>
</evidence>
<proteinExistence type="inferred from homology"/>
<comment type="similarity">
    <text evidence="1 13">Belongs to the RuvC family.</text>
</comment>
<keyword evidence="2 13" id="KW-0963">Cytoplasm</keyword>
<comment type="catalytic activity">
    <reaction evidence="12 13">
        <text>Endonucleolytic cleavage at a junction such as a reciprocal single-stranded crossover between two homologous DNA duplexes (Holliday junction).</text>
        <dbReference type="EC" id="3.1.21.10"/>
    </reaction>
</comment>
<reference evidence="16" key="1">
    <citation type="submission" date="2016-06" db="EMBL/GenBank/DDBJ databases">
        <title>Draft genome sequence of Desulfoplanes formicivorans strain Pf12B.</title>
        <authorList>
            <person name="Watanabe M."/>
            <person name="Kojima H."/>
            <person name="Fukui M."/>
        </authorList>
    </citation>
    <scope>NUCLEOTIDE SEQUENCE [LARGE SCALE GENOMIC DNA]</scope>
    <source>
        <strain evidence="16">Pf12B</strain>
    </source>
</reference>
<dbReference type="CDD" id="cd16962">
    <property type="entry name" value="RuvC"/>
    <property type="match status" value="1"/>
</dbReference>
<dbReference type="STRING" id="1592317.DPF_0124"/>
<feature type="binding site" evidence="13">
    <location>
        <position position="72"/>
    </location>
    <ligand>
        <name>Mg(2+)</name>
        <dbReference type="ChEBI" id="CHEBI:18420"/>
        <label>2</label>
    </ligand>
</feature>
<evidence type="ECO:0000256" key="5">
    <source>
        <dbReference type="ARBA" id="ARBA00022759"/>
    </source>
</evidence>
<evidence type="ECO:0000256" key="2">
    <source>
        <dbReference type="ARBA" id="ARBA00022490"/>
    </source>
</evidence>
<dbReference type="PANTHER" id="PTHR30194:SF3">
    <property type="entry name" value="CROSSOVER JUNCTION ENDODEOXYRIBONUCLEASE RUVC"/>
    <property type="match status" value="1"/>
</dbReference>
<evidence type="ECO:0000256" key="4">
    <source>
        <dbReference type="ARBA" id="ARBA00022723"/>
    </source>
</evidence>
<evidence type="ECO:0000256" key="10">
    <source>
        <dbReference type="ARBA" id="ARBA00023172"/>
    </source>
</evidence>
<dbReference type="EMBL" id="BDFE01000004">
    <property type="protein sequence ID" value="GAU07443.1"/>
    <property type="molecule type" value="Genomic_DNA"/>
</dbReference>
<dbReference type="Proteomes" id="UP000095200">
    <property type="component" value="Unassembled WGS sequence"/>
</dbReference>
<dbReference type="RefSeq" id="WP_231702100.1">
    <property type="nucleotide sequence ID" value="NZ_BDFE01000004.1"/>
</dbReference>
<evidence type="ECO:0000256" key="12">
    <source>
        <dbReference type="ARBA" id="ARBA00029354"/>
    </source>
</evidence>
<protein>
    <recommendedName>
        <fullName evidence="13 14">Crossover junction endodeoxyribonuclease RuvC</fullName>
        <ecNumber evidence="13 14">3.1.21.10</ecNumber>
    </recommendedName>
    <alternativeName>
        <fullName evidence="13">Holliday junction nuclease RuvC</fullName>
    </alternativeName>
    <alternativeName>
        <fullName evidence="13">Holliday junction resolvase RuvC</fullName>
    </alternativeName>
</protein>
<comment type="caution">
    <text evidence="15">The sequence shown here is derived from an EMBL/GenBank/DDBJ whole genome shotgun (WGS) entry which is preliminary data.</text>
</comment>
<feature type="binding site" evidence="13">
    <location>
        <position position="144"/>
    </location>
    <ligand>
        <name>Mg(2+)</name>
        <dbReference type="ChEBI" id="CHEBI:18420"/>
        <label>1</label>
    </ligand>
</feature>
<feature type="active site" evidence="13">
    <location>
        <position position="12"/>
    </location>
</feature>
<dbReference type="GO" id="GO:0005737">
    <property type="term" value="C:cytoplasm"/>
    <property type="evidence" value="ECO:0007669"/>
    <property type="project" value="UniProtKB-SubCell"/>
</dbReference>
<comment type="subunit">
    <text evidence="13">Homodimer which binds Holliday junction (HJ) DNA. The HJ becomes 2-fold symmetrical on binding to RuvC with unstacked arms; it has a different conformation from HJ DNA in complex with RuvA. In the full resolvosome a probable DNA-RuvA(4)-RuvB(12)-RuvC(2) complex forms which resolves the HJ.</text>
</comment>
<evidence type="ECO:0000256" key="6">
    <source>
        <dbReference type="ARBA" id="ARBA00022763"/>
    </source>
</evidence>
<dbReference type="GO" id="GO:0006310">
    <property type="term" value="P:DNA recombination"/>
    <property type="evidence" value="ECO:0007669"/>
    <property type="project" value="UniProtKB-UniRule"/>
</dbReference>
<keyword evidence="4 13" id="KW-0479">Metal-binding</keyword>
<dbReference type="AlphaFoldDB" id="A0A194ADM3"/>
<dbReference type="GO" id="GO:0006281">
    <property type="term" value="P:DNA repair"/>
    <property type="evidence" value="ECO:0007669"/>
    <property type="project" value="UniProtKB-UniRule"/>
</dbReference>
<dbReference type="Pfam" id="PF02075">
    <property type="entry name" value="RuvC"/>
    <property type="match status" value="1"/>
</dbReference>
<dbReference type="SUPFAM" id="SSF53098">
    <property type="entry name" value="Ribonuclease H-like"/>
    <property type="match status" value="1"/>
</dbReference>
<dbReference type="PRINTS" id="PR00696">
    <property type="entry name" value="RSOLVASERUVC"/>
</dbReference>
<keyword evidence="7 13" id="KW-0378">Hydrolase</keyword>
<feature type="active site" evidence="13">
    <location>
        <position position="144"/>
    </location>
</feature>
<evidence type="ECO:0000256" key="11">
    <source>
        <dbReference type="ARBA" id="ARBA00023204"/>
    </source>
</evidence>
<evidence type="ECO:0000313" key="15">
    <source>
        <dbReference type="EMBL" id="GAU07443.1"/>
    </source>
</evidence>
<evidence type="ECO:0000256" key="9">
    <source>
        <dbReference type="ARBA" id="ARBA00023125"/>
    </source>
</evidence>
<dbReference type="GO" id="GO:0000287">
    <property type="term" value="F:magnesium ion binding"/>
    <property type="evidence" value="ECO:0007669"/>
    <property type="project" value="UniProtKB-UniRule"/>
</dbReference>
<keyword evidence="10 13" id="KW-0233">DNA recombination</keyword>
<keyword evidence="9 13" id="KW-0238">DNA-binding</keyword>
<dbReference type="HAMAP" id="MF_00034">
    <property type="entry name" value="RuvC"/>
    <property type="match status" value="1"/>
</dbReference>
<evidence type="ECO:0000256" key="14">
    <source>
        <dbReference type="NCBIfam" id="TIGR00228"/>
    </source>
</evidence>
<dbReference type="EC" id="3.1.21.10" evidence="13 14"/>
<keyword evidence="6 13" id="KW-0227">DNA damage</keyword>
<keyword evidence="3 13" id="KW-0540">Nuclease</keyword>
<dbReference type="PANTHER" id="PTHR30194">
    <property type="entry name" value="CROSSOVER JUNCTION ENDODEOXYRIBONUCLEASE RUVC"/>
    <property type="match status" value="1"/>
</dbReference>
<evidence type="ECO:0000256" key="13">
    <source>
        <dbReference type="HAMAP-Rule" id="MF_00034"/>
    </source>
</evidence>
<dbReference type="InterPro" id="IPR002176">
    <property type="entry name" value="X-over_junc_endoDNase_RuvC"/>
</dbReference>
<accession>A0A194ADM3</accession>
<sequence length="169" mass="18082">MAGEEMVVLGIDPGSRCCGYGVVREVSGQLSLVATGTIRPPLDKPLSTRLGHIFAAIVRLIELHEPDVASVEDAFFARNAASALKLGQARGAALTACAYRDVPVHSYEPTLVKKTIVGSGRADKSQVAFMVARLLGCKGNWAKDASDALAIAICHLNHRRLQRLYTTPD</sequence>
<keyword evidence="11 13" id="KW-0234">DNA repair</keyword>
<dbReference type="GO" id="GO:0008821">
    <property type="term" value="F:crossover junction DNA endonuclease activity"/>
    <property type="evidence" value="ECO:0007669"/>
    <property type="project" value="UniProtKB-UniRule"/>
</dbReference>
<dbReference type="InterPro" id="IPR012337">
    <property type="entry name" value="RNaseH-like_sf"/>
</dbReference>
<dbReference type="GO" id="GO:0003677">
    <property type="term" value="F:DNA binding"/>
    <property type="evidence" value="ECO:0007669"/>
    <property type="project" value="UniProtKB-KW"/>
</dbReference>
<dbReference type="FunFam" id="3.30.420.10:FF:000002">
    <property type="entry name" value="Crossover junction endodeoxyribonuclease RuvC"/>
    <property type="match status" value="1"/>
</dbReference>
<dbReference type="Gene3D" id="3.30.420.10">
    <property type="entry name" value="Ribonuclease H-like superfamily/Ribonuclease H"/>
    <property type="match status" value="1"/>
</dbReference>
<keyword evidence="5 13" id="KW-0255">Endonuclease</keyword>
<organism evidence="15 16">
    <name type="scientific">Desulfoplanes formicivorans</name>
    <dbReference type="NCBI Taxonomy" id="1592317"/>
    <lineage>
        <taxon>Bacteria</taxon>
        <taxon>Pseudomonadati</taxon>
        <taxon>Thermodesulfobacteriota</taxon>
        <taxon>Desulfovibrionia</taxon>
        <taxon>Desulfovibrionales</taxon>
        <taxon>Desulfoplanaceae</taxon>
        <taxon>Desulfoplanes</taxon>
    </lineage>
</organism>
<dbReference type="InterPro" id="IPR020563">
    <property type="entry name" value="X-over_junc_endoDNase_Mg_BS"/>
</dbReference>
<dbReference type="GO" id="GO:0048476">
    <property type="term" value="C:Holliday junction resolvase complex"/>
    <property type="evidence" value="ECO:0007669"/>
    <property type="project" value="UniProtKB-UniRule"/>
</dbReference>
<dbReference type="NCBIfam" id="TIGR00228">
    <property type="entry name" value="ruvC"/>
    <property type="match status" value="1"/>
</dbReference>
<evidence type="ECO:0000313" key="16">
    <source>
        <dbReference type="Proteomes" id="UP000095200"/>
    </source>
</evidence>
<comment type="function">
    <text evidence="13">The RuvA-RuvB-RuvC complex processes Holliday junction (HJ) DNA during genetic recombination and DNA repair. Endonuclease that resolves HJ intermediates. Cleaves cruciform DNA by making single-stranded nicks across the HJ at symmetrical positions within the homologous arms, yielding a 5'-phosphate and a 3'-hydroxyl group; requires a central core of homology in the junction. The consensus cleavage sequence is 5'-(A/T)TT(C/G)-3'. Cleavage occurs on the 3'-side of the TT dinucleotide at the point of strand exchange. HJ branch migration catalyzed by RuvA-RuvB allows RuvC to scan DNA until it finds its consensus sequence, where it cleaves and resolves the cruciform DNA.</text>
</comment>
<feature type="active site" evidence="13">
    <location>
        <position position="72"/>
    </location>
</feature>
<dbReference type="PROSITE" id="PS01321">
    <property type="entry name" value="RUVC"/>
    <property type="match status" value="1"/>
</dbReference>
<name>A0A194ADM3_9BACT</name>
<dbReference type="InterPro" id="IPR036397">
    <property type="entry name" value="RNaseH_sf"/>
</dbReference>
<evidence type="ECO:0000256" key="8">
    <source>
        <dbReference type="ARBA" id="ARBA00022842"/>
    </source>
</evidence>
<gene>
    <name evidence="13" type="primary">ruvC</name>
    <name evidence="15" type="ORF">DPF_0124</name>
</gene>
<comment type="cofactor">
    <cofactor evidence="13">
        <name>Mg(2+)</name>
        <dbReference type="ChEBI" id="CHEBI:18420"/>
    </cofactor>
    <text evidence="13">Binds 2 Mg(2+) ion per subunit.</text>
</comment>
<comment type="subcellular location">
    <subcellularLocation>
        <location evidence="13">Cytoplasm</location>
    </subcellularLocation>
</comment>
<keyword evidence="8 13" id="KW-0460">Magnesium</keyword>
<evidence type="ECO:0000256" key="7">
    <source>
        <dbReference type="ARBA" id="ARBA00022801"/>
    </source>
</evidence>